<accession>A0A2R6B9H2</accession>
<evidence type="ECO:0000313" key="3">
    <source>
        <dbReference type="Proteomes" id="UP000240681"/>
    </source>
</evidence>
<evidence type="ECO:0000256" key="1">
    <source>
        <dbReference type="ARBA" id="ARBA00022649"/>
    </source>
</evidence>
<proteinExistence type="predicted"/>
<dbReference type="InterPro" id="IPR003847">
    <property type="entry name" value="Put_antitoxin"/>
</dbReference>
<name>A0A2R6B9H2_9ARCH</name>
<evidence type="ECO:0000313" key="2">
    <source>
        <dbReference type="EMBL" id="PSN95281.1"/>
    </source>
</evidence>
<reference evidence="2 3" key="1">
    <citation type="submission" date="2017-04" db="EMBL/GenBank/DDBJ databases">
        <title>Novel microbial lineages endemic to geothermal iron-oxide mats fill important gaps in the evolutionary history of Archaea.</title>
        <authorList>
            <person name="Jay Z.J."/>
            <person name="Beam J.P."/>
            <person name="Dlakic M."/>
            <person name="Rusch D.B."/>
            <person name="Kozubal M.A."/>
            <person name="Inskeep W.P."/>
        </authorList>
    </citation>
    <scope>NUCLEOTIDE SEQUENCE [LARGE SCALE GENOMIC DNA]</scope>
    <source>
        <strain evidence="2">ECH_B_SAG-C16</strain>
    </source>
</reference>
<dbReference type="AlphaFoldDB" id="A0A2R6B9H2"/>
<sequence length="81" mass="9529">MFKHFSFMVKTITIRDDVYRKLIAAKSGNESFSDPLERLVEGEVDPVGLLRSLKGWVELTSIEKKEVLNSIRRRRGFKRRF</sequence>
<organism evidence="2 3">
    <name type="scientific">Candidatus Marsarchaeota G2 archaeon ECH_B_SAG-C16</name>
    <dbReference type="NCBI Taxonomy" id="1978163"/>
    <lineage>
        <taxon>Archaea</taxon>
        <taxon>Candidatus Marsarchaeota</taxon>
        <taxon>Candidatus Marsarchaeota group 2</taxon>
    </lineage>
</organism>
<evidence type="ECO:0008006" key="4">
    <source>
        <dbReference type="Google" id="ProtNLM"/>
    </source>
</evidence>
<protein>
    <recommendedName>
        <fullName evidence="4">Antitoxin</fullName>
    </recommendedName>
</protein>
<dbReference type="EMBL" id="NEXK01000065">
    <property type="protein sequence ID" value="PSN95281.1"/>
    <property type="molecule type" value="Genomic_DNA"/>
</dbReference>
<comment type="caution">
    <text evidence="2">The sequence shown here is derived from an EMBL/GenBank/DDBJ whole genome shotgun (WGS) entry which is preliminary data.</text>
</comment>
<gene>
    <name evidence="2" type="ORF">B9Q09_03285</name>
</gene>
<keyword evidence="1" id="KW-1277">Toxin-antitoxin system</keyword>
<dbReference type="Pfam" id="PF02697">
    <property type="entry name" value="VAPB_antitox"/>
    <property type="match status" value="1"/>
</dbReference>
<dbReference type="Proteomes" id="UP000240681">
    <property type="component" value="Unassembled WGS sequence"/>
</dbReference>